<dbReference type="Gene3D" id="1.10.1040.10">
    <property type="entry name" value="N-(1-d-carboxylethyl)-l-norvaline Dehydrogenase, domain 2"/>
    <property type="match status" value="1"/>
</dbReference>
<keyword evidence="2" id="KW-0521">NADP</keyword>
<dbReference type="Pfam" id="PF02558">
    <property type="entry name" value="ApbA"/>
    <property type="match status" value="1"/>
</dbReference>
<evidence type="ECO:0000256" key="3">
    <source>
        <dbReference type="ARBA" id="ARBA00023002"/>
    </source>
</evidence>
<evidence type="ECO:0000256" key="2">
    <source>
        <dbReference type="ARBA" id="ARBA00022857"/>
    </source>
</evidence>
<dbReference type="InterPro" id="IPR051402">
    <property type="entry name" value="KPR-Related"/>
</dbReference>
<dbReference type="PANTHER" id="PTHR21708:SF26">
    <property type="entry name" value="2-DEHYDROPANTOATE 2-REDUCTASE"/>
    <property type="match status" value="1"/>
</dbReference>
<comment type="similarity">
    <text evidence="1">Belongs to the ketopantoate reductase family.</text>
</comment>
<protein>
    <submittedName>
        <fullName evidence="6">Unannotated protein</fullName>
    </submittedName>
</protein>
<evidence type="ECO:0000256" key="1">
    <source>
        <dbReference type="ARBA" id="ARBA00007870"/>
    </source>
</evidence>
<dbReference type="GO" id="GO:0008677">
    <property type="term" value="F:2-dehydropantoate 2-reductase activity"/>
    <property type="evidence" value="ECO:0007669"/>
    <property type="project" value="InterPro"/>
</dbReference>
<dbReference type="InterPro" id="IPR003710">
    <property type="entry name" value="ApbA"/>
</dbReference>
<sequence length="299" mass="31479">MAVVGTGAIGAYIASRLLQAGIVATLCARSPRERIVVQHPDGETTLGPVLTDPAAITEPVRWAIVTTKATDKAGIGPWLDALAGPETTVVVAQNGVEQDEAVPSLPSLPSRATVLPALVYVSAERLDDETVRHHGFDKLVVPDGELGVAFSALFEGTPVSVERVSDFRTAAWRKLLANVANSPLTTVLDCRLGVIQQSPELEALASDLMAEAVAVARAEGAELGEDDVAATIAAVKTFPADGSSSMRSDRNAGRPLEHEALTGVVVRRGLARGIPVPLNQAMLRLLRAIDQQRLDNVRG</sequence>
<reference evidence="6" key="1">
    <citation type="submission" date="2020-05" db="EMBL/GenBank/DDBJ databases">
        <authorList>
            <person name="Chiriac C."/>
            <person name="Salcher M."/>
            <person name="Ghai R."/>
            <person name="Kavagutti S V."/>
        </authorList>
    </citation>
    <scope>NUCLEOTIDE SEQUENCE</scope>
</reference>
<dbReference type="SUPFAM" id="SSF48179">
    <property type="entry name" value="6-phosphogluconate dehydrogenase C-terminal domain-like"/>
    <property type="match status" value="1"/>
</dbReference>
<dbReference type="NCBIfam" id="NF005091">
    <property type="entry name" value="PRK06522.2-2"/>
    <property type="match status" value="1"/>
</dbReference>
<dbReference type="InterPro" id="IPR008927">
    <property type="entry name" value="6-PGluconate_DH-like_C_sf"/>
</dbReference>
<dbReference type="InterPro" id="IPR013752">
    <property type="entry name" value="KPA_reductase"/>
</dbReference>
<dbReference type="EMBL" id="CAFBPU010000085">
    <property type="protein sequence ID" value="CAB5040798.1"/>
    <property type="molecule type" value="Genomic_DNA"/>
</dbReference>
<dbReference type="Pfam" id="PF08546">
    <property type="entry name" value="ApbA_C"/>
    <property type="match status" value="1"/>
</dbReference>
<dbReference type="GO" id="GO:0005737">
    <property type="term" value="C:cytoplasm"/>
    <property type="evidence" value="ECO:0007669"/>
    <property type="project" value="TreeGrafter"/>
</dbReference>
<accession>A0A6J7SKB8</accession>
<dbReference type="InterPro" id="IPR013328">
    <property type="entry name" value="6PGD_dom2"/>
</dbReference>
<dbReference type="PANTHER" id="PTHR21708">
    <property type="entry name" value="PROBABLE 2-DEHYDROPANTOATE 2-REDUCTASE"/>
    <property type="match status" value="1"/>
</dbReference>
<feature type="domain" description="Ketopantoate reductase C-terminal" evidence="5">
    <location>
        <begin position="166"/>
        <end position="289"/>
    </location>
</feature>
<dbReference type="AlphaFoldDB" id="A0A6J7SKB8"/>
<dbReference type="NCBIfam" id="TIGR00745">
    <property type="entry name" value="apbA_panE"/>
    <property type="match status" value="1"/>
</dbReference>
<evidence type="ECO:0000313" key="6">
    <source>
        <dbReference type="EMBL" id="CAB5040798.1"/>
    </source>
</evidence>
<proteinExistence type="inferred from homology"/>
<dbReference type="Gene3D" id="3.40.50.720">
    <property type="entry name" value="NAD(P)-binding Rossmann-like Domain"/>
    <property type="match status" value="1"/>
</dbReference>
<evidence type="ECO:0000259" key="5">
    <source>
        <dbReference type="Pfam" id="PF08546"/>
    </source>
</evidence>
<dbReference type="GO" id="GO:0015940">
    <property type="term" value="P:pantothenate biosynthetic process"/>
    <property type="evidence" value="ECO:0007669"/>
    <property type="project" value="InterPro"/>
</dbReference>
<feature type="domain" description="Ketopantoate reductase N-terminal" evidence="4">
    <location>
        <begin position="2"/>
        <end position="143"/>
    </location>
</feature>
<name>A0A6J7SKB8_9ZZZZ</name>
<organism evidence="6">
    <name type="scientific">freshwater metagenome</name>
    <dbReference type="NCBI Taxonomy" id="449393"/>
    <lineage>
        <taxon>unclassified sequences</taxon>
        <taxon>metagenomes</taxon>
        <taxon>ecological metagenomes</taxon>
    </lineage>
</organism>
<gene>
    <name evidence="6" type="ORF">UFOPK4150_02390</name>
</gene>
<dbReference type="InterPro" id="IPR013332">
    <property type="entry name" value="KPR_N"/>
</dbReference>
<dbReference type="SUPFAM" id="SSF51735">
    <property type="entry name" value="NAD(P)-binding Rossmann-fold domains"/>
    <property type="match status" value="1"/>
</dbReference>
<dbReference type="FunFam" id="1.10.1040.10:FF:000017">
    <property type="entry name" value="2-dehydropantoate 2-reductase"/>
    <property type="match status" value="1"/>
</dbReference>
<evidence type="ECO:0000259" key="4">
    <source>
        <dbReference type="Pfam" id="PF02558"/>
    </source>
</evidence>
<dbReference type="InterPro" id="IPR036291">
    <property type="entry name" value="NAD(P)-bd_dom_sf"/>
</dbReference>
<keyword evidence="3" id="KW-0560">Oxidoreductase</keyword>